<dbReference type="Pfam" id="PF14602">
    <property type="entry name" value="Hexapep_2"/>
    <property type="match status" value="1"/>
</dbReference>
<sequence>MDKDFESIEKMTSGNWYVATGAEREEVAQKTALLFHEYNQIGPTDPARTAEILKTVLNPASGTCTIKAPAIIEYGFNTTIGEHVFINFGLTILDIAPISIGTRSMLGPNCQLFAAGHPVDDWEMRSGGWENGAPISIGEDTWLGGNVTVVGGVSIGDRCVIGAGAVVTKDIPDDSIAVGNPARVVRKRDDSRLERSQLPEGVSVDALGILPTKSPRLSENIAEKY</sequence>
<gene>
    <name evidence="5" type="ORF">YH66_00860</name>
</gene>
<evidence type="ECO:0000313" key="5">
    <source>
        <dbReference type="EMBL" id="AKF26203.1"/>
    </source>
</evidence>
<dbReference type="GO" id="GO:0008374">
    <property type="term" value="F:O-acyltransferase activity"/>
    <property type="evidence" value="ECO:0007669"/>
    <property type="project" value="TreeGrafter"/>
</dbReference>
<dbReference type="InterPro" id="IPR024688">
    <property type="entry name" value="Mac_dom"/>
</dbReference>
<dbReference type="EMBL" id="CP011309">
    <property type="protein sequence ID" value="AKF26203.1"/>
    <property type="molecule type" value="Genomic_DNA"/>
</dbReference>
<dbReference type="HOGENOM" id="CLU_051638_3_4_11"/>
<dbReference type="Proteomes" id="UP000034037">
    <property type="component" value="Chromosome"/>
</dbReference>
<accession>A0A0F6Z3X6</accession>
<dbReference type="PANTHER" id="PTHR23416">
    <property type="entry name" value="SIALIC ACID SYNTHASE-RELATED"/>
    <property type="match status" value="1"/>
</dbReference>
<dbReference type="CDD" id="cd03357">
    <property type="entry name" value="LbH_MAT_GAT"/>
    <property type="match status" value="1"/>
</dbReference>
<keyword evidence="6" id="KW-1185">Reference proteome</keyword>
<name>A0A0F6Z3X6_9CORY</name>
<evidence type="ECO:0000256" key="2">
    <source>
        <dbReference type="ARBA" id="ARBA00022679"/>
    </source>
</evidence>
<keyword evidence="3" id="KW-0012">Acyltransferase</keyword>
<dbReference type="InterPro" id="IPR011004">
    <property type="entry name" value="Trimer_LpxA-like_sf"/>
</dbReference>
<dbReference type="GO" id="GO:0016407">
    <property type="term" value="F:acetyltransferase activity"/>
    <property type="evidence" value="ECO:0007669"/>
    <property type="project" value="InterPro"/>
</dbReference>
<dbReference type="InterPro" id="IPR051159">
    <property type="entry name" value="Hexapeptide_acetyltransf"/>
</dbReference>
<dbReference type="SUPFAM" id="SSF51161">
    <property type="entry name" value="Trimeric LpxA-like enzymes"/>
    <property type="match status" value="1"/>
</dbReference>
<comment type="similarity">
    <text evidence="1">Belongs to the transferase hexapeptide repeat family.</text>
</comment>
<dbReference type="SMART" id="SM01266">
    <property type="entry name" value="Mac"/>
    <property type="match status" value="1"/>
</dbReference>
<evidence type="ECO:0000259" key="4">
    <source>
        <dbReference type="SMART" id="SM01266"/>
    </source>
</evidence>
<dbReference type="PANTHER" id="PTHR23416:SF23">
    <property type="entry name" value="ACETYLTRANSFERASE C18B11.09C-RELATED"/>
    <property type="match status" value="1"/>
</dbReference>
<organism evidence="5 6">
    <name type="scientific">[Brevibacterium] flavum</name>
    <dbReference type="NCBI Taxonomy" id="92706"/>
    <lineage>
        <taxon>Bacteria</taxon>
        <taxon>Bacillati</taxon>
        <taxon>Actinomycetota</taxon>
        <taxon>Actinomycetes</taxon>
        <taxon>Mycobacteriales</taxon>
        <taxon>Corynebacteriaceae</taxon>
        <taxon>Corynebacterium</taxon>
    </lineage>
</organism>
<dbReference type="RefSeq" id="WP_003863717.1">
    <property type="nucleotide sequence ID" value="NZ_CP011309.1"/>
</dbReference>
<dbReference type="AlphaFoldDB" id="A0A0F6Z3X6"/>
<dbReference type="InterPro" id="IPR001451">
    <property type="entry name" value="Hexapep"/>
</dbReference>
<dbReference type="PATRIC" id="fig|92706.3.peg.172"/>
<dbReference type="Gene3D" id="2.160.10.10">
    <property type="entry name" value="Hexapeptide repeat proteins"/>
    <property type="match status" value="1"/>
</dbReference>
<dbReference type="Pfam" id="PF12464">
    <property type="entry name" value="Mac"/>
    <property type="match status" value="1"/>
</dbReference>
<feature type="domain" description="Maltose/galactoside acetyltransferase" evidence="4">
    <location>
        <begin position="8"/>
        <end position="62"/>
    </location>
</feature>
<evidence type="ECO:0000256" key="3">
    <source>
        <dbReference type="ARBA" id="ARBA00023315"/>
    </source>
</evidence>
<evidence type="ECO:0000256" key="1">
    <source>
        <dbReference type="ARBA" id="ARBA00007274"/>
    </source>
</evidence>
<dbReference type="FunFam" id="2.160.10.10:FF:000025">
    <property type="entry name" value="Hexapeptide-repeat containing-acetyltransferase"/>
    <property type="match status" value="1"/>
</dbReference>
<keyword evidence="2 5" id="KW-0808">Transferase</keyword>
<evidence type="ECO:0000313" key="6">
    <source>
        <dbReference type="Proteomes" id="UP000034037"/>
    </source>
</evidence>
<proteinExistence type="inferred from homology"/>
<reference evidence="5 6" key="1">
    <citation type="submission" date="2015-04" db="EMBL/GenBank/DDBJ databases">
        <title>Complete Genome Sequence of Brevibacterium flavum ATCC 15168.</title>
        <authorList>
            <person name="Ahn J."/>
            <person name="Park G."/>
            <person name="Jeon W."/>
            <person name="Jang Y."/>
            <person name="Jang M."/>
            <person name="Lee H."/>
            <person name="Lee H."/>
        </authorList>
    </citation>
    <scope>NUCLEOTIDE SEQUENCE [LARGE SCALE GENOMIC DNA]</scope>
    <source>
        <strain evidence="5 6">ATCC 15168</strain>
    </source>
</reference>
<protein>
    <submittedName>
        <fullName evidence="5">Galactoside O-acetyltransferase</fullName>
    </submittedName>
</protein>